<dbReference type="Pfam" id="PF02234">
    <property type="entry name" value="CDI"/>
    <property type="match status" value="1"/>
</dbReference>
<evidence type="ECO:0000256" key="1">
    <source>
        <dbReference type="ARBA" id="ARBA00004642"/>
    </source>
</evidence>
<evidence type="ECO:0000256" key="4">
    <source>
        <dbReference type="ARBA" id="ARBA00023306"/>
    </source>
</evidence>
<dbReference type="GeneID" id="111016133"/>
<keyword evidence="3 8" id="KW-0649">Protein kinase inhibitor</keyword>
<feature type="region of interest" description="Disordered" evidence="5">
    <location>
        <begin position="38"/>
        <end position="80"/>
    </location>
</feature>
<feature type="region of interest" description="Disordered" evidence="5">
    <location>
        <begin position="106"/>
        <end position="125"/>
    </location>
</feature>
<dbReference type="InterPro" id="IPR003175">
    <property type="entry name" value="CDI_dom"/>
</dbReference>
<evidence type="ECO:0000313" key="7">
    <source>
        <dbReference type="Proteomes" id="UP000504603"/>
    </source>
</evidence>
<dbReference type="Gene3D" id="4.10.365.10">
    <property type="entry name" value="p27"/>
    <property type="match status" value="1"/>
</dbReference>
<organism evidence="7 8">
    <name type="scientific">Momordica charantia</name>
    <name type="common">Bitter gourd</name>
    <name type="synonym">Balsam pear</name>
    <dbReference type="NCBI Taxonomy" id="3673"/>
    <lineage>
        <taxon>Eukaryota</taxon>
        <taxon>Viridiplantae</taxon>
        <taxon>Streptophyta</taxon>
        <taxon>Embryophyta</taxon>
        <taxon>Tracheophyta</taxon>
        <taxon>Spermatophyta</taxon>
        <taxon>Magnoliopsida</taxon>
        <taxon>eudicotyledons</taxon>
        <taxon>Gunneridae</taxon>
        <taxon>Pentapetalae</taxon>
        <taxon>rosids</taxon>
        <taxon>fabids</taxon>
        <taxon>Cucurbitales</taxon>
        <taxon>Cucurbitaceae</taxon>
        <taxon>Momordiceae</taxon>
        <taxon>Momordica</taxon>
    </lineage>
</organism>
<protein>
    <submittedName>
        <fullName evidence="8">Cyclin-dependent kinase inhibitor 4-like</fullName>
    </submittedName>
</protein>
<dbReference type="AlphaFoldDB" id="A0A6J1CZ99"/>
<comment type="similarity">
    <text evidence="2">Belongs to the CDI family. ICK/KRP subfamily.</text>
</comment>
<dbReference type="GO" id="GO:0005654">
    <property type="term" value="C:nucleoplasm"/>
    <property type="evidence" value="ECO:0007669"/>
    <property type="project" value="UniProtKB-SubCell"/>
</dbReference>
<sequence length="125" mass="14184">MVANQSEVHENGIVHDIATQEEASFGENLLEFESRISRESTPCSLIRNPESIRTPSSSTKASSTTDDRIQLQNSSATDVPTAREVDDFFNCAEGEQQRKFIEKYNFDPITDKPLPGRYEWEKLDN</sequence>
<name>A0A6J1CZ99_MOMCH</name>
<dbReference type="PIRSF" id="PIRSF017811">
    <property type="entry name" value="CDK_inhib_pln"/>
    <property type="match status" value="1"/>
</dbReference>
<dbReference type="InterPro" id="IPR044898">
    <property type="entry name" value="CDI_dom_sf"/>
</dbReference>
<reference evidence="8" key="1">
    <citation type="submission" date="2025-08" db="UniProtKB">
        <authorList>
            <consortium name="RefSeq"/>
        </authorList>
    </citation>
    <scope>IDENTIFICATION</scope>
</reference>
<keyword evidence="4" id="KW-0131">Cell cycle</keyword>
<comment type="subcellular location">
    <subcellularLocation>
        <location evidence="1">Nucleus</location>
        <location evidence="1">Nucleoplasm</location>
    </subcellularLocation>
</comment>
<feature type="compositionally biased region" description="Low complexity" evidence="5">
    <location>
        <begin position="51"/>
        <end position="64"/>
    </location>
</feature>
<dbReference type="KEGG" id="mcha:111016133"/>
<dbReference type="Proteomes" id="UP000504603">
    <property type="component" value="Unplaced"/>
</dbReference>
<dbReference type="PANTHER" id="PTHR46776">
    <property type="entry name" value="CYCLIN-DEPENDENT KINASE INHIBITOR 4-RELATED"/>
    <property type="match status" value="1"/>
</dbReference>
<feature type="domain" description="Cyclin-dependent kinase inhibitor" evidence="6">
    <location>
        <begin position="80"/>
        <end position="123"/>
    </location>
</feature>
<evidence type="ECO:0000256" key="3">
    <source>
        <dbReference type="ARBA" id="ARBA00023013"/>
    </source>
</evidence>
<dbReference type="GO" id="GO:0004861">
    <property type="term" value="F:cyclin-dependent protein serine/threonine kinase inhibitor activity"/>
    <property type="evidence" value="ECO:0007669"/>
    <property type="project" value="InterPro"/>
</dbReference>
<gene>
    <name evidence="8" type="primary">LOC111016133</name>
</gene>
<keyword evidence="7" id="KW-1185">Reference proteome</keyword>
<evidence type="ECO:0000256" key="5">
    <source>
        <dbReference type="SAM" id="MobiDB-lite"/>
    </source>
</evidence>
<dbReference type="GO" id="GO:0051726">
    <property type="term" value="P:regulation of cell cycle"/>
    <property type="evidence" value="ECO:0007669"/>
    <property type="project" value="InterPro"/>
</dbReference>
<dbReference type="InterPro" id="IPR044275">
    <property type="entry name" value="KRP"/>
</dbReference>
<evidence type="ECO:0000313" key="8">
    <source>
        <dbReference type="RefSeq" id="XP_022147125.1"/>
    </source>
</evidence>
<evidence type="ECO:0000256" key="2">
    <source>
        <dbReference type="ARBA" id="ARBA00010274"/>
    </source>
</evidence>
<proteinExistence type="inferred from homology"/>
<dbReference type="RefSeq" id="XP_022147125.1">
    <property type="nucleotide sequence ID" value="XM_022291433.1"/>
</dbReference>
<evidence type="ECO:0000259" key="6">
    <source>
        <dbReference type="Pfam" id="PF02234"/>
    </source>
</evidence>
<dbReference type="OrthoDB" id="6373236at2759"/>
<accession>A0A6J1CZ99</accession>